<accession>A0A0F9B9U8</accession>
<name>A0A0F9B9U8_9ZZZZ</name>
<protein>
    <submittedName>
        <fullName evidence="1">Uncharacterized protein</fullName>
    </submittedName>
</protein>
<organism evidence="1">
    <name type="scientific">marine sediment metagenome</name>
    <dbReference type="NCBI Taxonomy" id="412755"/>
    <lineage>
        <taxon>unclassified sequences</taxon>
        <taxon>metagenomes</taxon>
        <taxon>ecological metagenomes</taxon>
    </lineage>
</organism>
<comment type="caution">
    <text evidence="1">The sequence shown here is derived from an EMBL/GenBank/DDBJ whole genome shotgun (WGS) entry which is preliminary data.</text>
</comment>
<dbReference type="AlphaFoldDB" id="A0A0F9B9U8"/>
<proteinExistence type="predicted"/>
<reference evidence="1" key="1">
    <citation type="journal article" date="2015" name="Nature">
        <title>Complex archaea that bridge the gap between prokaryotes and eukaryotes.</title>
        <authorList>
            <person name="Spang A."/>
            <person name="Saw J.H."/>
            <person name="Jorgensen S.L."/>
            <person name="Zaremba-Niedzwiedzka K."/>
            <person name="Martijn J."/>
            <person name="Lind A.E."/>
            <person name="van Eijk R."/>
            <person name="Schleper C."/>
            <person name="Guy L."/>
            <person name="Ettema T.J."/>
        </authorList>
    </citation>
    <scope>NUCLEOTIDE SEQUENCE</scope>
</reference>
<gene>
    <name evidence="1" type="ORF">LCGC14_2554330</name>
</gene>
<evidence type="ECO:0000313" key="1">
    <source>
        <dbReference type="EMBL" id="KKL10587.1"/>
    </source>
</evidence>
<dbReference type="EMBL" id="LAZR01042003">
    <property type="protein sequence ID" value="KKL10587.1"/>
    <property type="molecule type" value="Genomic_DNA"/>
</dbReference>
<sequence>MAGAVTPAASVGLENRPQRLFGRERQGDKRAMEIYGFRRYTICTDIGFAEYKNKTECLTCLENVCIEGYAPHCTTRRHGEGCLLAKRFNALIKALRELGG</sequence>